<dbReference type="FunFam" id="3.30.420.40:FF:000012">
    <property type="entry name" value="tRNA N6-adenosine threonylcarbamoyltransferase"/>
    <property type="match status" value="1"/>
</dbReference>
<dbReference type="HAMAP" id="MF_01445">
    <property type="entry name" value="TsaD"/>
    <property type="match status" value="1"/>
</dbReference>
<feature type="binding site" evidence="8">
    <location>
        <position position="175"/>
    </location>
    <ligand>
        <name>substrate</name>
    </ligand>
</feature>
<evidence type="ECO:0000313" key="11">
    <source>
        <dbReference type="Proteomes" id="UP000268469"/>
    </source>
</evidence>
<dbReference type="InterPro" id="IPR000905">
    <property type="entry name" value="Gcp-like_dom"/>
</dbReference>
<accession>A0A660SG77</accession>
<keyword evidence="4 8" id="KW-0479">Metal-binding</keyword>
<protein>
    <recommendedName>
        <fullName evidence="8">tRNA N6-adenosine threonylcarbamoyltransferase</fullName>
        <ecNumber evidence="8">2.3.1.234</ecNumber>
    </recommendedName>
    <alternativeName>
        <fullName evidence="8">N6-L-threonylcarbamoyladenine synthase</fullName>
        <shortName evidence="8">t(6)A synthase</shortName>
    </alternativeName>
    <alternativeName>
        <fullName evidence="8">t(6)A37 threonylcarbamoyladenosine biosynthesis protein TsaD</fullName>
    </alternativeName>
    <alternativeName>
        <fullName evidence="8">tRNA threonylcarbamoyladenosine biosynthesis protein TsaD</fullName>
    </alternativeName>
</protein>
<evidence type="ECO:0000256" key="2">
    <source>
        <dbReference type="ARBA" id="ARBA00022679"/>
    </source>
</evidence>
<feature type="binding site" evidence="8">
    <location>
        <position position="113"/>
    </location>
    <ligand>
        <name>Fe cation</name>
        <dbReference type="ChEBI" id="CHEBI:24875"/>
    </ligand>
</feature>
<evidence type="ECO:0000256" key="4">
    <source>
        <dbReference type="ARBA" id="ARBA00022723"/>
    </source>
</evidence>
<dbReference type="CDD" id="cd24133">
    <property type="entry name" value="ASKHA_NBD_TsaD_bac"/>
    <property type="match status" value="1"/>
</dbReference>
<feature type="binding site" evidence="8">
    <location>
        <position position="263"/>
    </location>
    <ligand>
        <name>substrate</name>
    </ligand>
</feature>
<comment type="caution">
    <text evidence="10">The sequence shown here is derived from an EMBL/GenBank/DDBJ whole genome shotgun (WGS) entry which is preliminary data.</text>
</comment>
<reference evidence="10 11" key="1">
    <citation type="submission" date="2018-06" db="EMBL/GenBank/DDBJ databases">
        <title>Extensive metabolic versatility and redundancy in microbially diverse, dynamic hydrothermal sediments.</title>
        <authorList>
            <person name="Dombrowski N."/>
            <person name="Teske A."/>
            <person name="Baker B.J."/>
        </authorList>
    </citation>
    <scope>NUCLEOTIDE SEQUENCE [LARGE SCALE GENOMIC DNA]</scope>
    <source>
        <strain evidence="10">B36_G15</strain>
    </source>
</reference>
<dbReference type="EMBL" id="QNBE01000077">
    <property type="protein sequence ID" value="RKX69572.1"/>
    <property type="molecule type" value="Genomic_DNA"/>
</dbReference>
<dbReference type="InterPro" id="IPR017861">
    <property type="entry name" value="KAE1/TsaD"/>
</dbReference>
<keyword evidence="5 8" id="KW-0408">Iron</keyword>
<evidence type="ECO:0000259" key="9">
    <source>
        <dbReference type="Pfam" id="PF00814"/>
    </source>
</evidence>
<comment type="function">
    <text evidence="8">Required for the formation of a threonylcarbamoyl group on adenosine at position 37 (t(6)A37) in tRNAs that read codons beginning with adenine. Is involved in the transfer of the threonylcarbamoyl moiety of threonylcarbamoyl-AMP (TC-AMP) to the N6 group of A37, together with TsaE and TsaB. TsaD likely plays a direct catalytic role in this reaction.</text>
</comment>
<dbReference type="Gene3D" id="3.30.420.40">
    <property type="match status" value="2"/>
</dbReference>
<dbReference type="GO" id="GO:0061711">
    <property type="term" value="F:tRNA N(6)-L-threonylcarbamoyladenine synthase activity"/>
    <property type="evidence" value="ECO:0007669"/>
    <property type="project" value="UniProtKB-EC"/>
</dbReference>
<dbReference type="InterPro" id="IPR022450">
    <property type="entry name" value="TsaD"/>
</dbReference>
<feature type="binding site" evidence="8">
    <location>
        <position position="179"/>
    </location>
    <ligand>
        <name>substrate</name>
    </ligand>
</feature>
<comment type="subcellular location">
    <subcellularLocation>
        <location evidence="8">Cytoplasm</location>
    </subcellularLocation>
</comment>
<keyword evidence="6 8" id="KW-0012">Acyltransferase</keyword>
<sequence length="320" mass="35145">MIVAGIETSCDETGVGIIADDEIRANIVRSQVIHSRFGGVVPELAARDHIRNIIPVLKTALREAEISIADIELFAYTRGPGLLGALLVGSTFTRALALATHRPSIGVSHIEAHIYSLYPELNYPILILIVSGGHTELIIVRDEFVYQPIGTTIDDACGEAFDKVARILGRPYPGGPEIERLARKGDPDRVQFPIPKTDRFDFSFSGLKTAVLYYTRDHPDVPKEDIAAGFQKVVVEYLVMKAEAAAREFKIPRIGVCGGVSANLALREAFRRLDYEILFPDPLLSVDNGVMVAFCGKQRFFRFGPSPPDLPVFATKKGLL</sequence>
<evidence type="ECO:0000256" key="5">
    <source>
        <dbReference type="ARBA" id="ARBA00023004"/>
    </source>
</evidence>
<dbReference type="FunFam" id="3.30.420.40:FF:000040">
    <property type="entry name" value="tRNA N6-adenosine threonylcarbamoyltransferase"/>
    <property type="match status" value="1"/>
</dbReference>
<feature type="domain" description="Gcp-like" evidence="9">
    <location>
        <begin position="22"/>
        <end position="294"/>
    </location>
</feature>
<name>A0A660SG77_UNCW3</name>
<feature type="binding site" evidence="8">
    <location>
        <position position="162"/>
    </location>
    <ligand>
        <name>substrate</name>
    </ligand>
</feature>
<dbReference type="InterPro" id="IPR043129">
    <property type="entry name" value="ATPase_NBD"/>
</dbReference>
<dbReference type="PRINTS" id="PR00789">
    <property type="entry name" value="OSIALOPTASE"/>
</dbReference>
<evidence type="ECO:0000256" key="7">
    <source>
        <dbReference type="ARBA" id="ARBA00048117"/>
    </source>
</evidence>
<feature type="binding site" evidence="8">
    <location>
        <position position="109"/>
    </location>
    <ligand>
        <name>Fe cation</name>
        <dbReference type="ChEBI" id="CHEBI:24875"/>
    </ligand>
</feature>
<evidence type="ECO:0000313" key="10">
    <source>
        <dbReference type="EMBL" id="RKX69572.1"/>
    </source>
</evidence>
<dbReference type="GO" id="GO:0002949">
    <property type="term" value="P:tRNA threonylcarbamoyladenosine modification"/>
    <property type="evidence" value="ECO:0007669"/>
    <property type="project" value="UniProtKB-UniRule"/>
</dbReference>
<evidence type="ECO:0000256" key="3">
    <source>
        <dbReference type="ARBA" id="ARBA00022694"/>
    </source>
</evidence>
<comment type="catalytic activity">
    <reaction evidence="7 8">
        <text>L-threonylcarbamoyladenylate + adenosine(37) in tRNA = N(6)-L-threonylcarbamoyladenosine(37) in tRNA + AMP + H(+)</text>
        <dbReference type="Rhea" id="RHEA:37059"/>
        <dbReference type="Rhea" id="RHEA-COMP:10162"/>
        <dbReference type="Rhea" id="RHEA-COMP:10163"/>
        <dbReference type="ChEBI" id="CHEBI:15378"/>
        <dbReference type="ChEBI" id="CHEBI:73682"/>
        <dbReference type="ChEBI" id="CHEBI:74411"/>
        <dbReference type="ChEBI" id="CHEBI:74418"/>
        <dbReference type="ChEBI" id="CHEBI:456215"/>
        <dbReference type="EC" id="2.3.1.234"/>
    </reaction>
</comment>
<gene>
    <name evidence="8 10" type="primary">tsaD</name>
    <name evidence="10" type="ORF">DRP53_07795</name>
</gene>
<evidence type="ECO:0000256" key="8">
    <source>
        <dbReference type="HAMAP-Rule" id="MF_01445"/>
    </source>
</evidence>
<feature type="binding site" evidence="8">
    <location>
        <position position="287"/>
    </location>
    <ligand>
        <name>Fe cation</name>
        <dbReference type="ChEBI" id="CHEBI:24875"/>
    </ligand>
</feature>
<dbReference type="PANTHER" id="PTHR11735:SF6">
    <property type="entry name" value="TRNA N6-ADENOSINE THREONYLCARBAMOYLTRANSFERASE, MITOCHONDRIAL"/>
    <property type="match status" value="1"/>
</dbReference>
<keyword evidence="2 8" id="KW-0808">Transferase</keyword>
<dbReference type="PANTHER" id="PTHR11735">
    <property type="entry name" value="TRNA N6-ADENOSINE THREONYLCARBAMOYLTRANSFERASE"/>
    <property type="match status" value="1"/>
</dbReference>
<organism evidence="10 11">
    <name type="scientific">candidate division WOR-3 bacterium</name>
    <dbReference type="NCBI Taxonomy" id="2052148"/>
    <lineage>
        <taxon>Bacteria</taxon>
        <taxon>Bacteria division WOR-3</taxon>
    </lineage>
</organism>
<dbReference type="Pfam" id="PF00814">
    <property type="entry name" value="TsaD"/>
    <property type="match status" value="1"/>
</dbReference>
<dbReference type="GO" id="GO:0005506">
    <property type="term" value="F:iron ion binding"/>
    <property type="evidence" value="ECO:0007669"/>
    <property type="project" value="UniProtKB-UniRule"/>
</dbReference>
<dbReference type="EC" id="2.3.1.234" evidence="8"/>
<dbReference type="NCBIfam" id="TIGR03723">
    <property type="entry name" value="T6A_TsaD_YgjD"/>
    <property type="match status" value="1"/>
</dbReference>
<comment type="cofactor">
    <cofactor evidence="8">
        <name>Fe(2+)</name>
        <dbReference type="ChEBI" id="CHEBI:29033"/>
    </cofactor>
    <text evidence="8">Binds 1 Fe(2+) ion per subunit.</text>
</comment>
<comment type="similarity">
    <text evidence="8">Belongs to the KAE1 / TsaD family.</text>
</comment>
<evidence type="ECO:0000256" key="1">
    <source>
        <dbReference type="ARBA" id="ARBA00022490"/>
    </source>
</evidence>
<keyword evidence="3 8" id="KW-0819">tRNA processing</keyword>
<dbReference type="AlphaFoldDB" id="A0A660SG77"/>
<dbReference type="SUPFAM" id="SSF53067">
    <property type="entry name" value="Actin-like ATPase domain"/>
    <property type="match status" value="2"/>
</dbReference>
<feature type="binding site" evidence="8">
    <location>
        <begin position="129"/>
        <end position="133"/>
    </location>
    <ligand>
        <name>substrate</name>
    </ligand>
</feature>
<evidence type="ECO:0000256" key="6">
    <source>
        <dbReference type="ARBA" id="ARBA00023315"/>
    </source>
</evidence>
<dbReference type="GO" id="GO:0005737">
    <property type="term" value="C:cytoplasm"/>
    <property type="evidence" value="ECO:0007669"/>
    <property type="project" value="UniProtKB-SubCell"/>
</dbReference>
<keyword evidence="1 8" id="KW-0963">Cytoplasm</keyword>
<proteinExistence type="inferred from homology"/>
<dbReference type="Proteomes" id="UP000268469">
    <property type="component" value="Unassembled WGS sequence"/>
</dbReference>
<dbReference type="NCBIfam" id="TIGR00329">
    <property type="entry name" value="gcp_kae1"/>
    <property type="match status" value="1"/>
</dbReference>